<name>D7DR61_METV3</name>
<dbReference type="InterPro" id="IPR032466">
    <property type="entry name" value="Metal_Hydrolase"/>
</dbReference>
<keyword evidence="2" id="KW-1185">Reference proteome</keyword>
<protein>
    <submittedName>
        <fullName evidence="1">TatD-related deoxyribonuclease</fullName>
    </submittedName>
</protein>
<dbReference type="InParanoid" id="D7DR61"/>
<dbReference type="PIRSF" id="PIRSF004961">
    <property type="entry name" value="UCP004961_TatD"/>
    <property type="match status" value="1"/>
</dbReference>
<evidence type="ECO:0000313" key="1">
    <source>
        <dbReference type="EMBL" id="ADI37338.1"/>
    </source>
</evidence>
<dbReference type="Proteomes" id="UP000007722">
    <property type="component" value="Chromosome"/>
</dbReference>
<dbReference type="Pfam" id="PF01026">
    <property type="entry name" value="TatD_DNase"/>
    <property type="match status" value="1"/>
</dbReference>
<dbReference type="InterPro" id="IPR001130">
    <property type="entry name" value="TatD-like"/>
</dbReference>
<dbReference type="PANTHER" id="PTHR42206">
    <property type="entry name" value="METAL-DEPENDENT HYDROLASE-RELATED"/>
    <property type="match status" value="1"/>
</dbReference>
<dbReference type="KEGG" id="mvo:Mvol_1683"/>
<dbReference type="InterPro" id="IPR011589">
    <property type="entry name" value="UCP004961"/>
</dbReference>
<gene>
    <name evidence="1" type="ordered locus">Mvol_1683</name>
</gene>
<proteinExistence type="predicted"/>
<dbReference type="HOGENOM" id="CLU_985571_0_0_2"/>
<sequence>MEILKNLPITDNHIHIDEKNGMGAVKVAKVFEKAGGKTMIIPNKPAFSLELEKPIDELHKSLQKIKEETNIQAFGMVGVHPVEIINFVRNGMNIEKAKNRVAEALKYCQKIVMENDNIVGIGEIGRPHFELTGDDAEILWDISNQLFVYGMELAKDADCAIQVHAESASDAQFKEFSEMAKSVGLKPEKVIKHHCDNRVKEGIKYGIMPSIVASSPCNEAIKISDRFLMETDYIDDLKRPGVALGIKSVPRRTRKLLENELMNEDMCYNIHKYNVEKCYNVEIDF</sequence>
<reference evidence="1 2" key="1">
    <citation type="submission" date="2010-05" db="EMBL/GenBank/DDBJ databases">
        <title>Complete sequence of Methanococcus voltae A3.</title>
        <authorList>
            <consortium name="US DOE Joint Genome Institute"/>
            <person name="Lucas S."/>
            <person name="Copeland A."/>
            <person name="Lapidus A."/>
            <person name="Cheng J.-F."/>
            <person name="Bruce D."/>
            <person name="Goodwin L."/>
            <person name="Pitluck S."/>
            <person name="Lowry S."/>
            <person name="Clum A."/>
            <person name="Land M."/>
            <person name="Hauser L."/>
            <person name="Kyrpides N."/>
            <person name="Mikhailova N."/>
            <person name="Whitman W.B."/>
            <person name="Woyke T."/>
        </authorList>
    </citation>
    <scope>NUCLEOTIDE SEQUENCE [LARGE SCALE GENOMIC DNA]</scope>
    <source>
        <strain evidence="2">ATCC BAA-1334 / A3</strain>
    </source>
</reference>
<dbReference type="AlphaFoldDB" id="D7DR61"/>
<dbReference type="OrthoDB" id="52767at2157"/>
<dbReference type="Gene3D" id="3.20.20.140">
    <property type="entry name" value="Metal-dependent hydrolases"/>
    <property type="match status" value="1"/>
</dbReference>
<dbReference type="eggNOG" id="arCOG00893">
    <property type="taxonomic scope" value="Archaea"/>
</dbReference>
<organism evidence="1 2">
    <name type="scientific">Methanococcus voltae (strain ATCC BAA-1334 / A3)</name>
    <dbReference type="NCBI Taxonomy" id="456320"/>
    <lineage>
        <taxon>Archaea</taxon>
        <taxon>Methanobacteriati</taxon>
        <taxon>Methanobacteriota</taxon>
        <taxon>Methanomada group</taxon>
        <taxon>Methanococci</taxon>
        <taxon>Methanococcales</taxon>
        <taxon>Methanococcaceae</taxon>
        <taxon>Methanococcus</taxon>
    </lineage>
</organism>
<dbReference type="STRING" id="456320.Mvol_1683"/>
<accession>D7DR61</accession>
<dbReference type="GO" id="GO:0016788">
    <property type="term" value="F:hydrolase activity, acting on ester bonds"/>
    <property type="evidence" value="ECO:0007669"/>
    <property type="project" value="InterPro"/>
</dbReference>
<dbReference type="EMBL" id="CP002057">
    <property type="protein sequence ID" value="ADI37338.1"/>
    <property type="molecule type" value="Genomic_DNA"/>
</dbReference>
<dbReference type="PANTHER" id="PTHR42206:SF1">
    <property type="entry name" value="METAL-DEPENDENT HYDROLASE"/>
    <property type="match status" value="1"/>
</dbReference>
<evidence type="ECO:0000313" key="2">
    <source>
        <dbReference type="Proteomes" id="UP000007722"/>
    </source>
</evidence>
<dbReference type="SUPFAM" id="SSF51556">
    <property type="entry name" value="Metallo-dependent hydrolases"/>
    <property type="match status" value="1"/>
</dbReference>